<evidence type="ECO:0000256" key="10">
    <source>
        <dbReference type="SAM" id="MobiDB-lite"/>
    </source>
</evidence>
<evidence type="ECO:0000256" key="5">
    <source>
        <dbReference type="ARBA" id="ARBA00022491"/>
    </source>
</evidence>
<evidence type="ECO:0000256" key="2">
    <source>
        <dbReference type="ARBA" id="ARBA00004496"/>
    </source>
</evidence>
<name>I7LBS6_9CORY</name>
<feature type="region of interest" description="Disordered" evidence="10">
    <location>
        <begin position="60"/>
        <end position="80"/>
    </location>
</feature>
<evidence type="ECO:0000313" key="16">
    <source>
        <dbReference type="Proteomes" id="UP000011016"/>
    </source>
</evidence>
<dbReference type="GO" id="GO:1900079">
    <property type="term" value="P:regulation of arginine biosynthetic process"/>
    <property type="evidence" value="ECO:0007669"/>
    <property type="project" value="UniProtKB-UniRule"/>
</dbReference>
<dbReference type="InterPro" id="IPR020899">
    <property type="entry name" value="Arg_repress_C"/>
</dbReference>
<dbReference type="InterPro" id="IPR020900">
    <property type="entry name" value="Arg_repress_DNA-bd"/>
</dbReference>
<dbReference type="GO" id="GO:0003700">
    <property type="term" value="F:DNA-binding transcription factor activity"/>
    <property type="evidence" value="ECO:0007669"/>
    <property type="project" value="UniProtKB-UniRule"/>
</dbReference>
<keyword evidence="9" id="KW-0028">Amino-acid biosynthesis</keyword>
<dbReference type="HAMAP" id="MF_00173">
    <property type="entry name" value="Arg_repressor"/>
    <property type="match status" value="1"/>
</dbReference>
<evidence type="ECO:0000259" key="11">
    <source>
        <dbReference type="Pfam" id="PF01316"/>
    </source>
</evidence>
<evidence type="ECO:0000313" key="15">
    <source>
        <dbReference type="Proteomes" id="UP000006078"/>
    </source>
</evidence>
<dbReference type="Pfam" id="PF01316">
    <property type="entry name" value="Arg_repressor"/>
    <property type="match status" value="1"/>
</dbReference>
<dbReference type="PRINTS" id="PR01467">
    <property type="entry name" value="ARGREPRESSOR"/>
</dbReference>
<evidence type="ECO:0000256" key="9">
    <source>
        <dbReference type="HAMAP-Rule" id="MF_00173"/>
    </source>
</evidence>
<dbReference type="PANTHER" id="PTHR34471:SF1">
    <property type="entry name" value="ARGININE REPRESSOR"/>
    <property type="match status" value="1"/>
</dbReference>
<evidence type="ECO:0000256" key="6">
    <source>
        <dbReference type="ARBA" id="ARBA00023015"/>
    </source>
</evidence>
<dbReference type="GO" id="GO:0005737">
    <property type="term" value="C:cytoplasm"/>
    <property type="evidence" value="ECO:0007669"/>
    <property type="project" value="UniProtKB-SubCell"/>
</dbReference>
<sequence length="161" mass="17604">MIPQSRLARHQKIRDILAAEEIHNQVQLAEALGEFGIEVTQTTLSRDLDEIGARKIKPAGGGKARYVADPETEPDPGGGAELERLRKRIRELAVGLDYSWCFAMLRTAPGGAQYLASFVDRADLPEVVGCTAGDDTIFLLAREPATGKDVYEILRGLRGED</sequence>
<evidence type="ECO:0000256" key="3">
    <source>
        <dbReference type="ARBA" id="ARBA00008316"/>
    </source>
</evidence>
<keyword evidence="15" id="KW-1185">Reference proteome</keyword>
<dbReference type="OrthoDB" id="7060358at2"/>
<dbReference type="eggNOG" id="COG1438">
    <property type="taxonomic scope" value="Bacteria"/>
</dbReference>
<dbReference type="Proteomes" id="UP000011016">
    <property type="component" value="Unassembled WGS sequence"/>
</dbReference>
<dbReference type="AlphaFoldDB" id="I7LBS6"/>
<dbReference type="GO" id="GO:0003677">
    <property type="term" value="F:DNA binding"/>
    <property type="evidence" value="ECO:0007669"/>
    <property type="project" value="UniProtKB-KW"/>
</dbReference>
<dbReference type="SUPFAM" id="SSF46785">
    <property type="entry name" value="Winged helix' DNA-binding domain"/>
    <property type="match status" value="1"/>
</dbReference>
<dbReference type="Gene3D" id="3.30.1360.40">
    <property type="match status" value="1"/>
</dbReference>
<dbReference type="Pfam" id="PF02863">
    <property type="entry name" value="Arg_repressor_C"/>
    <property type="match status" value="1"/>
</dbReference>
<evidence type="ECO:0000259" key="12">
    <source>
        <dbReference type="Pfam" id="PF02863"/>
    </source>
</evidence>
<evidence type="ECO:0000313" key="13">
    <source>
        <dbReference type="EMBL" id="CCI83339.1"/>
    </source>
</evidence>
<accession>I7LBS6</accession>
<reference evidence="14 15" key="2">
    <citation type="submission" date="2012-08" db="EMBL/GenBank/DDBJ databases">
        <title>The Genome Sequence of Turicella otitidis ATCC 51513.</title>
        <authorList>
            <consortium name="The Broad Institute Genome Sequencing Platform"/>
            <person name="Earl A."/>
            <person name="Ward D."/>
            <person name="Feldgarden M."/>
            <person name="Gevers D."/>
            <person name="Huys G."/>
            <person name="Walker B."/>
            <person name="Young S.K."/>
            <person name="Zeng Q."/>
            <person name="Gargeya S."/>
            <person name="Fitzgerald M."/>
            <person name="Haas B."/>
            <person name="Abouelleil A."/>
            <person name="Alvarado L."/>
            <person name="Arachchi H.M."/>
            <person name="Berlin A.M."/>
            <person name="Chapman S.B."/>
            <person name="Goldberg J."/>
            <person name="Griggs A."/>
            <person name="Gujja S."/>
            <person name="Hansen M."/>
            <person name="Howarth C."/>
            <person name="Imamovic A."/>
            <person name="Larimer J."/>
            <person name="McCowen C."/>
            <person name="Montmayeur A."/>
            <person name="Murphy C."/>
            <person name="Neiman D."/>
            <person name="Pearson M."/>
            <person name="Priest M."/>
            <person name="Roberts A."/>
            <person name="Saif S."/>
            <person name="Shea T."/>
            <person name="Sisk P."/>
            <person name="Sykes S."/>
            <person name="Wortman J."/>
            <person name="Nusbaum C."/>
            <person name="Birren B."/>
        </authorList>
    </citation>
    <scope>NUCLEOTIDE SEQUENCE [LARGE SCALE GENOMIC DNA]</scope>
    <source>
        <strain evidence="14 15">ATCC 51513</strain>
    </source>
</reference>
<keyword evidence="6 9" id="KW-0805">Transcription regulation</keyword>
<dbReference type="InterPro" id="IPR036390">
    <property type="entry name" value="WH_DNA-bd_sf"/>
</dbReference>
<dbReference type="InterPro" id="IPR036251">
    <property type="entry name" value="Arg_repress_C_sf"/>
</dbReference>
<reference evidence="13 16" key="1">
    <citation type="journal article" date="2012" name="J. Bacteriol.">
        <title>Draft Genome Sequence of Turicella otitidis ATCC 51513, Isolated from Middle Ear Fluid from a Child with Otitis Media.</title>
        <authorList>
            <person name="Brinkrolf K."/>
            <person name="Schneider J."/>
            <person name="Knecht M."/>
            <person name="Ruckert C."/>
            <person name="Tauch A."/>
        </authorList>
    </citation>
    <scope>NUCLEOTIDE SEQUENCE [LARGE SCALE GENOMIC DNA]</scope>
    <source>
        <strain evidence="13 16">ATCC 51513</strain>
    </source>
</reference>
<dbReference type="GO" id="GO:0006526">
    <property type="term" value="P:L-arginine biosynthetic process"/>
    <property type="evidence" value="ECO:0007669"/>
    <property type="project" value="UniProtKB-UniPathway"/>
</dbReference>
<dbReference type="SUPFAM" id="SSF55252">
    <property type="entry name" value="C-terminal domain of arginine repressor"/>
    <property type="match status" value="1"/>
</dbReference>
<evidence type="ECO:0000256" key="4">
    <source>
        <dbReference type="ARBA" id="ARBA00022490"/>
    </source>
</evidence>
<organism evidence="13 16">
    <name type="scientific">Corynebacterium otitidis ATCC 51513</name>
    <dbReference type="NCBI Taxonomy" id="883169"/>
    <lineage>
        <taxon>Bacteria</taxon>
        <taxon>Bacillati</taxon>
        <taxon>Actinomycetota</taxon>
        <taxon>Actinomycetes</taxon>
        <taxon>Mycobacteriales</taxon>
        <taxon>Corynebacteriaceae</taxon>
        <taxon>Corynebacterium</taxon>
    </lineage>
</organism>
<dbReference type="RefSeq" id="WP_004600819.1">
    <property type="nucleotide sequence ID" value="NZ_HF541866.1"/>
</dbReference>
<dbReference type="PANTHER" id="PTHR34471">
    <property type="entry name" value="ARGININE REPRESSOR"/>
    <property type="match status" value="1"/>
</dbReference>
<comment type="caution">
    <text evidence="13">The sequence shown here is derived from an EMBL/GenBank/DDBJ whole genome shotgun (WGS) entry which is preliminary data.</text>
</comment>
<dbReference type="GO" id="GO:0034618">
    <property type="term" value="F:arginine binding"/>
    <property type="evidence" value="ECO:0007669"/>
    <property type="project" value="InterPro"/>
</dbReference>
<keyword evidence="5 9" id="KW-0678">Repressor</keyword>
<dbReference type="HOGENOM" id="CLU_097103_1_1_11"/>
<keyword evidence="9" id="KW-0055">Arginine biosynthesis</keyword>
<feature type="domain" description="Arginine repressor C-terminal" evidence="12">
    <location>
        <begin position="89"/>
        <end position="154"/>
    </location>
</feature>
<evidence type="ECO:0000256" key="1">
    <source>
        <dbReference type="ARBA" id="ARBA00002095"/>
    </source>
</evidence>
<gene>
    <name evidence="9 13" type="primary">argR</name>
    <name evidence="13" type="ORF">BN46_0603</name>
    <name evidence="14" type="ORF">HMPREF9719_00929</name>
</gene>
<comment type="similarity">
    <text evidence="3 9">Belongs to the ArgR family.</text>
</comment>
<dbReference type="EMBL" id="AHAE01000040">
    <property type="protein sequence ID" value="EJZ82163.1"/>
    <property type="molecule type" value="Genomic_DNA"/>
</dbReference>
<keyword evidence="7 9" id="KW-0238">DNA-binding</keyword>
<keyword evidence="8 9" id="KW-0804">Transcription</keyword>
<dbReference type="InterPro" id="IPR036388">
    <property type="entry name" value="WH-like_DNA-bd_sf"/>
</dbReference>
<dbReference type="Proteomes" id="UP000006078">
    <property type="component" value="Unassembled WGS sequence"/>
</dbReference>
<comment type="subcellular location">
    <subcellularLocation>
        <location evidence="2 9">Cytoplasm</location>
    </subcellularLocation>
</comment>
<protein>
    <recommendedName>
        <fullName evidence="9">Arginine repressor</fullName>
    </recommendedName>
</protein>
<dbReference type="Gene3D" id="1.10.10.10">
    <property type="entry name" value="Winged helix-like DNA-binding domain superfamily/Winged helix DNA-binding domain"/>
    <property type="match status" value="1"/>
</dbReference>
<keyword evidence="4 9" id="KW-0963">Cytoplasm</keyword>
<dbReference type="InterPro" id="IPR001669">
    <property type="entry name" value="Arg_repress"/>
</dbReference>
<proteinExistence type="inferred from homology"/>
<dbReference type="EMBL" id="CAJZ01000093">
    <property type="protein sequence ID" value="CCI83339.1"/>
    <property type="molecule type" value="Genomic_DNA"/>
</dbReference>
<dbReference type="UniPathway" id="UPA00068"/>
<evidence type="ECO:0000313" key="14">
    <source>
        <dbReference type="EMBL" id="EJZ82163.1"/>
    </source>
</evidence>
<dbReference type="GO" id="GO:0051259">
    <property type="term" value="P:protein complex oligomerization"/>
    <property type="evidence" value="ECO:0007669"/>
    <property type="project" value="InterPro"/>
</dbReference>
<comment type="pathway">
    <text evidence="9">Amino-acid biosynthesis; L-arginine biosynthesis [regulation].</text>
</comment>
<feature type="domain" description="Arginine repressor DNA-binding" evidence="11">
    <location>
        <begin position="6"/>
        <end position="72"/>
    </location>
</feature>
<evidence type="ECO:0000256" key="7">
    <source>
        <dbReference type="ARBA" id="ARBA00023125"/>
    </source>
</evidence>
<comment type="function">
    <text evidence="1 9">Regulates arginine biosynthesis genes.</text>
</comment>
<evidence type="ECO:0000256" key="8">
    <source>
        <dbReference type="ARBA" id="ARBA00023163"/>
    </source>
</evidence>
<dbReference type="STRING" id="29321.AAV33_01045"/>